<keyword evidence="1" id="KW-0812">Transmembrane</keyword>
<proteinExistence type="predicted"/>
<evidence type="ECO:0000259" key="2">
    <source>
        <dbReference type="Pfam" id="PF02517"/>
    </source>
</evidence>
<dbReference type="InterPro" id="IPR003675">
    <property type="entry name" value="Rce1/LyrA-like_dom"/>
</dbReference>
<feature type="transmembrane region" description="Helical" evidence="1">
    <location>
        <begin position="34"/>
        <end position="56"/>
    </location>
</feature>
<feature type="transmembrane region" description="Helical" evidence="1">
    <location>
        <begin position="229"/>
        <end position="246"/>
    </location>
</feature>
<keyword evidence="4" id="KW-1185">Reference proteome</keyword>
<keyword evidence="1" id="KW-1133">Transmembrane helix</keyword>
<reference evidence="3 4" key="1">
    <citation type="submission" date="2019-08" db="EMBL/GenBank/DDBJ databases">
        <title>Archaea genome.</title>
        <authorList>
            <person name="Kajale S."/>
            <person name="Shouche Y."/>
            <person name="Deshpande N."/>
            <person name="Sharma A."/>
        </authorList>
    </citation>
    <scope>NUCLEOTIDE SEQUENCE [LARGE SCALE GENOMIC DNA]</scope>
    <source>
        <strain evidence="3 4">ESP3B_9</strain>
    </source>
</reference>
<feature type="transmembrane region" description="Helical" evidence="1">
    <location>
        <begin position="206"/>
        <end position="222"/>
    </location>
</feature>
<sequence length="304" mass="32898">MSDQPIDRSTEVESVDDHPRALGRLKRTVARSPVVAFVLFAFGYTWAIDAIALLAFEGPSELHSVPRAWGPLVAGGVVVWLLDEDVRSYVGQVKHVRVGIHWYAIGVAIPLLLTDSETLVALAFGATIGFEPTAPLVLYLVNFLVVLFLAGGLEEFGWRGFAQPRLQEPHSAVVVAVLVGILWASWHLPLFLLYDLPAYDPATLHSYYLTTILWAIVLAWLYNSTGGGLLVVIIAHAAGNLPPFLAVTGETPELVATLPIRELTYLVVALVIVGYAGPRTLSRDGELPPVAGRKSTDSDRSSSS</sequence>
<organism evidence="3 4">
    <name type="scientific">Natrialba swarupiae</name>
    <dbReference type="NCBI Taxonomy" id="2448032"/>
    <lineage>
        <taxon>Archaea</taxon>
        <taxon>Methanobacteriati</taxon>
        <taxon>Methanobacteriota</taxon>
        <taxon>Stenosarchaea group</taxon>
        <taxon>Halobacteria</taxon>
        <taxon>Halobacteriales</taxon>
        <taxon>Natrialbaceae</taxon>
        <taxon>Natrialba</taxon>
    </lineage>
</organism>
<dbReference type="RefSeq" id="WP_149080640.1">
    <property type="nucleotide sequence ID" value="NZ_VTAW01000005.1"/>
</dbReference>
<dbReference type="GO" id="GO:0004175">
    <property type="term" value="F:endopeptidase activity"/>
    <property type="evidence" value="ECO:0007669"/>
    <property type="project" value="UniProtKB-ARBA"/>
</dbReference>
<feature type="transmembrane region" description="Helical" evidence="1">
    <location>
        <begin position="173"/>
        <end position="194"/>
    </location>
</feature>
<dbReference type="AlphaFoldDB" id="A0A5D5AUZ0"/>
<protein>
    <submittedName>
        <fullName evidence="3">CPBP family intramembrane metalloprotease</fullName>
    </submittedName>
</protein>
<comment type="caution">
    <text evidence="3">The sequence shown here is derived from an EMBL/GenBank/DDBJ whole genome shotgun (WGS) entry which is preliminary data.</text>
</comment>
<feature type="transmembrane region" description="Helical" evidence="1">
    <location>
        <begin position="258"/>
        <end position="277"/>
    </location>
</feature>
<feature type="transmembrane region" description="Helical" evidence="1">
    <location>
        <begin position="133"/>
        <end position="153"/>
    </location>
</feature>
<dbReference type="PANTHER" id="PTHR35797">
    <property type="entry name" value="PROTEASE-RELATED"/>
    <property type="match status" value="1"/>
</dbReference>
<dbReference type="PANTHER" id="PTHR35797:SF1">
    <property type="entry name" value="PROTEASE"/>
    <property type="match status" value="1"/>
</dbReference>
<feature type="transmembrane region" description="Helical" evidence="1">
    <location>
        <begin position="95"/>
        <end position="113"/>
    </location>
</feature>
<dbReference type="GO" id="GO:0080120">
    <property type="term" value="P:CAAX-box protein maturation"/>
    <property type="evidence" value="ECO:0007669"/>
    <property type="project" value="UniProtKB-ARBA"/>
</dbReference>
<feature type="transmembrane region" description="Helical" evidence="1">
    <location>
        <begin position="68"/>
        <end position="83"/>
    </location>
</feature>
<dbReference type="InterPro" id="IPR042150">
    <property type="entry name" value="MmRce1-like"/>
</dbReference>
<dbReference type="Proteomes" id="UP000324104">
    <property type="component" value="Unassembled WGS sequence"/>
</dbReference>
<accession>A0A5D5AUZ0</accession>
<feature type="domain" description="CAAX prenyl protease 2/Lysostaphin resistance protein A-like" evidence="2">
    <location>
        <begin position="139"/>
        <end position="241"/>
    </location>
</feature>
<keyword evidence="3" id="KW-0378">Hydrolase</keyword>
<dbReference type="Pfam" id="PF02517">
    <property type="entry name" value="Rce1-like"/>
    <property type="match status" value="1"/>
</dbReference>
<keyword evidence="3" id="KW-0645">Protease</keyword>
<evidence type="ECO:0000256" key="1">
    <source>
        <dbReference type="SAM" id="Phobius"/>
    </source>
</evidence>
<keyword evidence="3" id="KW-0482">Metalloprotease</keyword>
<evidence type="ECO:0000313" key="3">
    <source>
        <dbReference type="EMBL" id="TYT62911.1"/>
    </source>
</evidence>
<dbReference type="GO" id="GO:0006508">
    <property type="term" value="P:proteolysis"/>
    <property type="evidence" value="ECO:0007669"/>
    <property type="project" value="UniProtKB-KW"/>
</dbReference>
<name>A0A5D5AUZ0_9EURY</name>
<dbReference type="GO" id="GO:0008237">
    <property type="term" value="F:metallopeptidase activity"/>
    <property type="evidence" value="ECO:0007669"/>
    <property type="project" value="UniProtKB-KW"/>
</dbReference>
<dbReference type="EMBL" id="VTAW01000005">
    <property type="protein sequence ID" value="TYT62911.1"/>
    <property type="molecule type" value="Genomic_DNA"/>
</dbReference>
<keyword evidence="1" id="KW-0472">Membrane</keyword>
<gene>
    <name evidence="3" type="ORF">FYC77_06245</name>
</gene>
<evidence type="ECO:0000313" key="4">
    <source>
        <dbReference type="Proteomes" id="UP000324104"/>
    </source>
</evidence>